<reference evidence="2 3" key="1">
    <citation type="journal article" date="2010" name="Nature">
        <title>The Ectocarpus genome and the independent evolution of multicellularity in brown algae.</title>
        <authorList>
            <person name="Cock J.M."/>
            <person name="Sterck L."/>
            <person name="Rouze P."/>
            <person name="Scornet D."/>
            <person name="Allen A.E."/>
            <person name="Amoutzias G."/>
            <person name="Anthouard V."/>
            <person name="Artiguenave F."/>
            <person name="Aury J.M."/>
            <person name="Badger J.H."/>
            <person name="Beszteri B."/>
            <person name="Billiau K."/>
            <person name="Bonnet E."/>
            <person name="Bothwell J.H."/>
            <person name="Bowler C."/>
            <person name="Boyen C."/>
            <person name="Brownlee C."/>
            <person name="Carrano C.J."/>
            <person name="Charrier B."/>
            <person name="Cho G.Y."/>
            <person name="Coelho S.M."/>
            <person name="Collen J."/>
            <person name="Corre E."/>
            <person name="Da Silva C."/>
            <person name="Delage L."/>
            <person name="Delaroque N."/>
            <person name="Dittami S.M."/>
            <person name="Doulbeau S."/>
            <person name="Elias M."/>
            <person name="Farnham G."/>
            <person name="Gachon C.M."/>
            <person name="Gschloessl B."/>
            <person name="Heesch S."/>
            <person name="Jabbari K."/>
            <person name="Jubin C."/>
            <person name="Kawai H."/>
            <person name="Kimura K."/>
            <person name="Kloareg B."/>
            <person name="Kupper F.C."/>
            <person name="Lang D."/>
            <person name="Le Bail A."/>
            <person name="Leblanc C."/>
            <person name="Lerouge P."/>
            <person name="Lohr M."/>
            <person name="Lopez P.J."/>
            <person name="Martens C."/>
            <person name="Maumus F."/>
            <person name="Michel G."/>
            <person name="Miranda-Saavedra D."/>
            <person name="Morales J."/>
            <person name="Moreau H."/>
            <person name="Motomura T."/>
            <person name="Nagasato C."/>
            <person name="Napoli C.A."/>
            <person name="Nelson D.R."/>
            <person name="Nyvall-Collen P."/>
            <person name="Peters A.F."/>
            <person name="Pommier C."/>
            <person name="Potin P."/>
            <person name="Poulain J."/>
            <person name="Quesneville H."/>
            <person name="Read B."/>
            <person name="Rensing S.A."/>
            <person name="Ritter A."/>
            <person name="Rousvoal S."/>
            <person name="Samanta M."/>
            <person name="Samson G."/>
            <person name="Schroeder D.C."/>
            <person name="Segurens B."/>
            <person name="Strittmatter M."/>
            <person name="Tonon T."/>
            <person name="Tregear J.W."/>
            <person name="Valentin K."/>
            <person name="von Dassow P."/>
            <person name="Yamagishi T."/>
            <person name="Van de Peer Y."/>
            <person name="Wincker P."/>
        </authorList>
    </citation>
    <scope>NUCLEOTIDE SEQUENCE [LARGE SCALE GENOMIC DNA]</scope>
    <source>
        <strain evidence="3">Ec32 / CCAP1310/4</strain>
    </source>
</reference>
<organism evidence="2 3">
    <name type="scientific">Ectocarpus siliculosus</name>
    <name type="common">Brown alga</name>
    <name type="synonym">Conferva siliculosa</name>
    <dbReference type="NCBI Taxonomy" id="2880"/>
    <lineage>
        <taxon>Eukaryota</taxon>
        <taxon>Sar</taxon>
        <taxon>Stramenopiles</taxon>
        <taxon>Ochrophyta</taxon>
        <taxon>PX clade</taxon>
        <taxon>Phaeophyceae</taxon>
        <taxon>Ectocarpales</taxon>
        <taxon>Ectocarpaceae</taxon>
        <taxon>Ectocarpus</taxon>
    </lineage>
</organism>
<evidence type="ECO:0000313" key="3">
    <source>
        <dbReference type="Proteomes" id="UP000002630"/>
    </source>
</evidence>
<accession>D7FWW6</accession>
<dbReference type="OrthoDB" id="10452095at2759"/>
<dbReference type="EMBL" id="FN649760">
    <property type="protein sequence ID" value="CBJ32204.1"/>
    <property type="molecule type" value="Genomic_DNA"/>
</dbReference>
<gene>
    <name evidence="2" type="ORF">Esi_0316_0006</name>
</gene>
<keyword evidence="3" id="KW-1185">Reference proteome</keyword>
<protein>
    <submittedName>
        <fullName evidence="2">Uncharacterized protein</fullName>
    </submittedName>
</protein>
<proteinExistence type="predicted"/>
<feature type="region of interest" description="Disordered" evidence="1">
    <location>
        <begin position="1"/>
        <end position="39"/>
    </location>
</feature>
<feature type="compositionally biased region" description="Gly residues" evidence="1">
    <location>
        <begin position="1"/>
        <end position="18"/>
    </location>
</feature>
<name>D7FWW6_ECTSI</name>
<sequence>MDEQPGGGELGDGGGGGCTRESKSMEDDEKEPVWLDKSHESLHSMGKRRLVDGGPDSLRYSLRALERGEYEPYESFTQALLAAFTRIASPSRSQLGLLFHCLRQTDKDGNGINAVDVPDSADHFHRDMRARSPLFPVYGQDFREKGSGGAATSGVEDASDGPTRLAVSIPAGVMIQRMLDSPGFVEKLLANTSRHTLSESDRVNGRVPDAHVMPIPTRRTDGVRQGAMYGDIAASSSIFGIDSIMVGQGDKEDRVVVGDTVMVVDLPGQVEGAGALPCRLESLVWSKDCDIAGGGGNDRIVARVQRCLLNNALSAEMKVEEDAPGTKTGVWEVTNDGVDLDTSKLVGRCEVVGSDDVHTGEDGSALPSFRGVGFVKRLRSGRHTPLPSPDPAVKHLPWRPEGAERLFYDRRQNGSHWNNDKERRVFLTPAHLFTDAFDFRNQGGVSYPIKATLLSPFASTSQAFRRQPGAWPLVGLSAPRVRWQDDLGFILEVISVLQKGCRARLAIADKVEEDLADGNYDIVRNRRTDDQTEYALKVISTATTGTQRQALSSKHGVTPQEVENPFRKHVHLNMVRTFGIDVFHQDAQNSLLKIFKRLLGGLSKAKGVPLLSCLAKDPSLRVAGTPPLRDFVSDGGFSALSGMDVWRLSSVALLVFRPVLRSVASMKRLTTAPFRNDIRAELGATTDTVVTDTEVMEKLRALLLASSKATHLLRSSSFNDETVASIDRLQREKVSLMSMLGDKHGGRLCSNHQGLHFAKNATDYGELSDCHAGESRHKSFKSCAKTASGRDNEEHIVRRENDAMAAEAMAEGVRWTAWGYDKTKRGWVKKTVQASPACRELLRTISEWEIGARRHGTGRPRGIVEWNVRLGRQAAAPSAQGWQETIGALLRRTGPGGLDLLDLYKAWFSCGRETSNPNMNRWREREEEET</sequence>
<feature type="compositionally biased region" description="Basic and acidic residues" evidence="1">
    <location>
        <begin position="20"/>
        <end position="39"/>
    </location>
</feature>
<dbReference type="Proteomes" id="UP000002630">
    <property type="component" value="Unassembled WGS sequence"/>
</dbReference>
<evidence type="ECO:0000256" key="1">
    <source>
        <dbReference type="SAM" id="MobiDB-lite"/>
    </source>
</evidence>
<evidence type="ECO:0000313" key="2">
    <source>
        <dbReference type="EMBL" id="CBJ32204.1"/>
    </source>
</evidence>
<dbReference type="AlphaFoldDB" id="D7FWW6"/>
<dbReference type="InParanoid" id="D7FWW6"/>